<comment type="caution">
    <text evidence="2">The sequence shown here is derived from an EMBL/GenBank/DDBJ whole genome shotgun (WGS) entry which is preliminary data.</text>
</comment>
<sequence>MAISTVRAITTTWHGSAGLQMGEQNEARHTSQLTTALCLDLIARCRNARLPGERIRLSIGADHIGYVKPALAAALQGFATETDTGLSIDPRNTPRFNEIAAALAPTFGFRIRREDFDVRSRPEGPVLAILDRGALPAFGVIGLGVHLNGYCRRPDGIHLWIAKRSATKKLDPGKYDNIVGGGISAGMTPRETLLKEAAEEAAIPEATLAHANEVSRIAYMMDRAEGLRRDLLVCYDVELPESFIPTPADGEVESFQLRPAAEILELLAADDLVKFNVNLVLIDFLLRHEILPDPGGTIATALAAQEPF</sequence>
<organism evidence="2 3">
    <name type="scientific">Acidiphilium acidophilum</name>
    <name type="common">Thiobacillus acidophilus</name>
    <dbReference type="NCBI Taxonomy" id="76588"/>
    <lineage>
        <taxon>Bacteria</taxon>
        <taxon>Pseudomonadati</taxon>
        <taxon>Pseudomonadota</taxon>
        <taxon>Alphaproteobacteria</taxon>
        <taxon>Acetobacterales</taxon>
        <taxon>Acidocellaceae</taxon>
        <taxon>Acidiphilium</taxon>
    </lineage>
</organism>
<dbReference type="Gene3D" id="3.90.79.10">
    <property type="entry name" value="Nucleoside Triphosphate Pyrophosphohydrolase"/>
    <property type="match status" value="1"/>
</dbReference>
<keyword evidence="3" id="KW-1185">Reference proteome</keyword>
<dbReference type="GO" id="GO:0003824">
    <property type="term" value="F:catalytic activity"/>
    <property type="evidence" value="ECO:0007669"/>
    <property type="project" value="UniProtKB-ARBA"/>
</dbReference>
<dbReference type="SUPFAM" id="SSF55811">
    <property type="entry name" value="Nudix"/>
    <property type="match status" value="1"/>
</dbReference>
<dbReference type="RefSeq" id="WP_319614804.1">
    <property type="nucleotide sequence ID" value="NZ_JAWXYB010000018.1"/>
</dbReference>
<evidence type="ECO:0000313" key="3">
    <source>
        <dbReference type="Proteomes" id="UP001279553"/>
    </source>
</evidence>
<protein>
    <submittedName>
        <fullName evidence="2">NUDIX domain-containing protein</fullName>
    </submittedName>
</protein>
<name>A0AAW9DSQ3_ACIAO</name>
<reference evidence="2 3" key="1">
    <citation type="submission" date="2023-11" db="EMBL/GenBank/DDBJ databases">
        <title>MicrobeMod: A computational toolkit for identifying prokaryotic methylation and restriction-modification with nanopore sequencing.</title>
        <authorList>
            <person name="Crits-Christoph A."/>
            <person name="Kang S.C."/>
            <person name="Lee H."/>
            <person name="Ostrov N."/>
        </authorList>
    </citation>
    <scope>NUCLEOTIDE SEQUENCE [LARGE SCALE GENOMIC DNA]</scope>
    <source>
        <strain evidence="2 3">DSMZ 700</strain>
    </source>
</reference>
<dbReference type="Proteomes" id="UP001279553">
    <property type="component" value="Unassembled WGS sequence"/>
</dbReference>
<dbReference type="CDD" id="cd03676">
    <property type="entry name" value="NUDIX_Tnr3_like"/>
    <property type="match status" value="1"/>
</dbReference>
<evidence type="ECO:0000259" key="1">
    <source>
        <dbReference type="PROSITE" id="PS51462"/>
    </source>
</evidence>
<dbReference type="Pfam" id="PF00293">
    <property type="entry name" value="NUDIX"/>
    <property type="match status" value="1"/>
</dbReference>
<dbReference type="AlphaFoldDB" id="A0AAW9DSQ3"/>
<dbReference type="InterPro" id="IPR000086">
    <property type="entry name" value="NUDIX_hydrolase_dom"/>
</dbReference>
<feature type="domain" description="Nudix hydrolase" evidence="1">
    <location>
        <begin position="142"/>
        <end position="286"/>
    </location>
</feature>
<dbReference type="InterPro" id="IPR015797">
    <property type="entry name" value="NUDIX_hydrolase-like_dom_sf"/>
</dbReference>
<dbReference type="EMBL" id="JAWXYB010000018">
    <property type="protein sequence ID" value="MDX5931926.1"/>
    <property type="molecule type" value="Genomic_DNA"/>
</dbReference>
<proteinExistence type="predicted"/>
<evidence type="ECO:0000313" key="2">
    <source>
        <dbReference type="EMBL" id="MDX5931926.1"/>
    </source>
</evidence>
<dbReference type="PROSITE" id="PS51462">
    <property type="entry name" value="NUDIX"/>
    <property type="match status" value="1"/>
</dbReference>
<accession>A0AAW9DSQ3</accession>
<gene>
    <name evidence="2" type="ORF">SIL87_14255</name>
</gene>